<dbReference type="InterPro" id="IPR051161">
    <property type="entry name" value="Mannose-6P_isomerase_type2"/>
</dbReference>
<dbReference type="Gene3D" id="1.50.10.10">
    <property type="match status" value="1"/>
</dbReference>
<comment type="similarity">
    <text evidence="1">Belongs to the mannose-6-phosphate isomerase type 2 family.</text>
</comment>
<comment type="catalytic activity">
    <reaction evidence="9">
        <text>alpha-D-mannose 1-phosphate + GTP + H(+) = GDP-alpha-D-mannose + diphosphate</text>
        <dbReference type="Rhea" id="RHEA:15229"/>
        <dbReference type="ChEBI" id="CHEBI:15378"/>
        <dbReference type="ChEBI" id="CHEBI:33019"/>
        <dbReference type="ChEBI" id="CHEBI:37565"/>
        <dbReference type="ChEBI" id="CHEBI:57527"/>
        <dbReference type="ChEBI" id="CHEBI:58409"/>
        <dbReference type="EC" id="2.7.7.13"/>
    </reaction>
</comment>
<reference evidence="13" key="1">
    <citation type="journal article" date="2017" name="Int. J. Syst. Evol. Microbiol.">
        <title>Notoacmeibacter marinus gen. nov., sp. nov., isolated from the gut of a limpet and proposal of Notoacmeibacteraceae fam. nov. in the order Rhizobiales of the class Alphaproteobacteria.</title>
        <authorList>
            <person name="Huang Z."/>
            <person name="Guo F."/>
            <person name="Lai Q."/>
        </authorList>
    </citation>
    <scope>NUCLEOTIDE SEQUENCE [LARGE SCALE GENOMIC DNA]</scope>
    <source>
        <strain evidence="13">XMTR2A4</strain>
    </source>
</reference>
<evidence type="ECO:0000313" key="12">
    <source>
        <dbReference type="EMBL" id="OXS99403.1"/>
    </source>
</evidence>
<evidence type="ECO:0000256" key="2">
    <source>
        <dbReference type="ARBA" id="ARBA00008558"/>
    </source>
</evidence>
<dbReference type="InterPro" id="IPR008928">
    <property type="entry name" value="6-hairpin_glycosidase_sf"/>
</dbReference>
<dbReference type="PANTHER" id="PTHR46390:SF1">
    <property type="entry name" value="MANNOSE-1-PHOSPHATE GUANYLYLTRANSFERASE"/>
    <property type="match status" value="1"/>
</dbReference>
<dbReference type="InterPro" id="IPR012341">
    <property type="entry name" value="6hp_glycosidase-like_sf"/>
</dbReference>
<dbReference type="SUPFAM" id="SSF53448">
    <property type="entry name" value="Nucleotide-diphospho-sugar transferases"/>
    <property type="match status" value="1"/>
</dbReference>
<evidence type="ECO:0000256" key="7">
    <source>
        <dbReference type="ARBA" id="ARBA00023134"/>
    </source>
</evidence>
<keyword evidence="4 12" id="KW-0808">Transferase</keyword>
<evidence type="ECO:0000256" key="6">
    <source>
        <dbReference type="ARBA" id="ARBA00022741"/>
    </source>
</evidence>
<dbReference type="EMBL" id="NBYO01000003">
    <property type="protein sequence ID" value="OXS99403.1"/>
    <property type="molecule type" value="Genomic_DNA"/>
</dbReference>
<dbReference type="InterPro" id="IPR034116">
    <property type="entry name" value="AGE_dom"/>
</dbReference>
<dbReference type="InterPro" id="IPR005835">
    <property type="entry name" value="NTP_transferase_dom"/>
</dbReference>
<evidence type="ECO:0000259" key="11">
    <source>
        <dbReference type="Pfam" id="PF22640"/>
    </source>
</evidence>
<dbReference type="CDD" id="cd00249">
    <property type="entry name" value="AGE"/>
    <property type="match status" value="1"/>
</dbReference>
<organism evidence="12 13">
    <name type="scientific">Notoacmeibacter marinus</name>
    <dbReference type="NCBI Taxonomy" id="1876515"/>
    <lineage>
        <taxon>Bacteria</taxon>
        <taxon>Pseudomonadati</taxon>
        <taxon>Pseudomonadota</taxon>
        <taxon>Alphaproteobacteria</taxon>
        <taxon>Hyphomicrobiales</taxon>
        <taxon>Notoacmeibacteraceae</taxon>
        <taxon>Notoacmeibacter</taxon>
    </lineage>
</organism>
<keyword evidence="7" id="KW-0342">GTP-binding</keyword>
<dbReference type="EC" id="2.7.7.13" evidence="3"/>
<dbReference type="Proteomes" id="UP000215405">
    <property type="component" value="Unassembled WGS sequence"/>
</dbReference>
<accession>A0A231UU21</accession>
<protein>
    <recommendedName>
        <fullName evidence="3">mannose-1-phosphate guanylyltransferase</fullName>
        <ecNumber evidence="3">2.7.7.13</ecNumber>
    </recommendedName>
</protein>
<keyword evidence="5 12" id="KW-0548">Nucleotidyltransferase</keyword>
<dbReference type="Pfam" id="PF22640">
    <property type="entry name" value="ManC_GMP_beta-helix"/>
    <property type="match status" value="1"/>
</dbReference>
<evidence type="ECO:0000256" key="4">
    <source>
        <dbReference type="ARBA" id="ARBA00022679"/>
    </source>
</evidence>
<dbReference type="GO" id="GO:0004475">
    <property type="term" value="F:mannose-1-phosphate guanylyltransferase (GTP) activity"/>
    <property type="evidence" value="ECO:0007669"/>
    <property type="project" value="UniProtKB-EC"/>
</dbReference>
<evidence type="ECO:0000256" key="3">
    <source>
        <dbReference type="ARBA" id="ARBA00012387"/>
    </source>
</evidence>
<dbReference type="GO" id="GO:0005975">
    <property type="term" value="P:carbohydrate metabolic process"/>
    <property type="evidence" value="ECO:0007669"/>
    <property type="project" value="InterPro"/>
</dbReference>
<dbReference type="InterPro" id="IPR049577">
    <property type="entry name" value="GMPP_N"/>
</dbReference>
<dbReference type="PANTHER" id="PTHR46390">
    <property type="entry name" value="MANNOSE-1-PHOSPHATE GUANYLYLTRANSFERASE"/>
    <property type="match status" value="1"/>
</dbReference>
<comment type="caution">
    <text evidence="12">The sequence shown here is derived from an EMBL/GenBank/DDBJ whole genome shotgun (WGS) entry which is preliminary data.</text>
</comment>
<keyword evidence="8" id="KW-0413">Isomerase</keyword>
<dbReference type="InterPro" id="IPR054566">
    <property type="entry name" value="ManC/GMP-like_b-helix"/>
</dbReference>
<dbReference type="InterPro" id="IPR029044">
    <property type="entry name" value="Nucleotide-diphossugar_trans"/>
</dbReference>
<feature type="domain" description="Nucleotidyl transferase" evidence="10">
    <location>
        <begin position="9"/>
        <end position="288"/>
    </location>
</feature>
<dbReference type="CDD" id="cd02509">
    <property type="entry name" value="GDP-M1P_Guanylyltransferase"/>
    <property type="match status" value="1"/>
</dbReference>
<dbReference type="SUPFAM" id="SSF48208">
    <property type="entry name" value="Six-hairpin glycosidases"/>
    <property type="match status" value="1"/>
</dbReference>
<keyword evidence="6" id="KW-0547">Nucleotide-binding</keyword>
<feature type="domain" description="MannoseP isomerase/GMP-like beta-helix" evidence="11">
    <location>
        <begin position="296"/>
        <end position="350"/>
    </location>
</feature>
<evidence type="ECO:0000256" key="5">
    <source>
        <dbReference type="ARBA" id="ARBA00022695"/>
    </source>
</evidence>
<dbReference type="AlphaFoldDB" id="A0A231UU21"/>
<dbReference type="RefSeq" id="WP_094078180.1">
    <property type="nucleotide sequence ID" value="NZ_NBYO01000003.1"/>
</dbReference>
<evidence type="ECO:0000313" key="13">
    <source>
        <dbReference type="Proteomes" id="UP000215405"/>
    </source>
</evidence>
<name>A0A231UU21_9HYPH</name>
<dbReference type="Pfam" id="PF00483">
    <property type="entry name" value="NTP_transferase"/>
    <property type="match status" value="1"/>
</dbReference>
<dbReference type="FunFam" id="3.90.550.10:FF:000046">
    <property type="entry name" value="Mannose-1-phosphate guanylyltransferase (GDP)"/>
    <property type="match status" value="1"/>
</dbReference>
<dbReference type="GO" id="GO:0016853">
    <property type="term" value="F:isomerase activity"/>
    <property type="evidence" value="ECO:0007669"/>
    <property type="project" value="UniProtKB-KW"/>
</dbReference>
<evidence type="ECO:0000256" key="9">
    <source>
        <dbReference type="ARBA" id="ARBA00047343"/>
    </source>
</evidence>
<evidence type="ECO:0000256" key="1">
    <source>
        <dbReference type="ARBA" id="ARBA00006115"/>
    </source>
</evidence>
<dbReference type="SUPFAM" id="SSF159283">
    <property type="entry name" value="Guanosine diphospho-D-mannose pyrophosphorylase/mannose-6-phosphate isomerase linker domain"/>
    <property type="match status" value="1"/>
</dbReference>
<keyword evidence="13" id="KW-1185">Reference proteome</keyword>
<proteinExistence type="inferred from homology"/>
<gene>
    <name evidence="12" type="ORF">B7H23_14685</name>
</gene>
<sequence>MNAPIACFVMSGGIGSRLWPLSREDNPKQFHDLAGNGSMLMSTVRRSLARTAGSSSVYLIGSERHAARVADELAAVDLRGGQAVFEPVGRNTAPAVALAAQIVLDGEEDGLCLVMPSDHVIETTEQFWQTVEDGVDAAESGQIVVFGIRPTAPETGFGYIEVGDFGTGAARNVKRFVEKPDEATAKTYLANGNFFWNAGIFLFRASVMREAFETHRPKMWADVARAYGRRRAQDGALYLPEEIYETIEDDSIDYAIMERFDRIALVEAGFRWNDLGSWSALLDVAATDDRGNVVAGDVIAIDCDHCYLRSQGRLVSAVGLKDTAVIATADAIFVAPVSESQNVKTVVSELERSGRLEARFTPTPDRVIEAGAHRRRVRQWLFEETLPLWSHQGVDRRHGGFHESLTFDGEPTGKNKRMRTMARQTYAFCVAHGEGWDGPAADLIDHGIAFMKRGRTDRGGWCAVLAPDGTVVDPTEDFYDTAFVLFALAHAHRCGHPDAFALGQETFAFVDTYLEDNSLRGFLEEPGGKRVRRSNPHMHMLEALLAWYEATGERTYLRRASRIVDLFRNAFFDKESWTLGEYFDDDWQPVDGDQGLWTEPGHHFEWSWLLIQFANASGQHDLREMARRLYATGSAYGLNRWTGLAYNAVSRHGVPFDRNSRSWPQTEIIKAAIALDESGPPDMRPEIEDRVARLFRWHLDPAPRGMWVDTISEKGQPIAQDVPASIFYHLLSALMLYLGPKARPDA</sequence>
<dbReference type="GO" id="GO:0009298">
    <property type="term" value="P:GDP-mannose biosynthetic process"/>
    <property type="evidence" value="ECO:0007669"/>
    <property type="project" value="TreeGrafter"/>
</dbReference>
<dbReference type="InterPro" id="IPR010819">
    <property type="entry name" value="AGE/CE"/>
</dbReference>
<dbReference type="Pfam" id="PF07221">
    <property type="entry name" value="GlcNAc_2-epim"/>
    <property type="match status" value="1"/>
</dbReference>
<evidence type="ECO:0000256" key="8">
    <source>
        <dbReference type="ARBA" id="ARBA00023235"/>
    </source>
</evidence>
<dbReference type="Gene3D" id="3.90.550.10">
    <property type="entry name" value="Spore Coat Polysaccharide Biosynthesis Protein SpsA, Chain A"/>
    <property type="match status" value="1"/>
</dbReference>
<evidence type="ECO:0000259" key="10">
    <source>
        <dbReference type="Pfam" id="PF00483"/>
    </source>
</evidence>
<dbReference type="GO" id="GO:0005525">
    <property type="term" value="F:GTP binding"/>
    <property type="evidence" value="ECO:0007669"/>
    <property type="project" value="UniProtKB-KW"/>
</dbReference>
<comment type="similarity">
    <text evidence="2">Belongs to the N-acylglucosamine 2-epimerase family.</text>
</comment>